<dbReference type="RefSeq" id="WP_037921028.1">
    <property type="nucleotide sequence ID" value="NZ_CP054599.1"/>
</dbReference>
<dbReference type="EMBL" id="JAMD01000001">
    <property type="protein sequence ID" value="KEJ97860.1"/>
    <property type="molecule type" value="Genomic_DNA"/>
</dbReference>
<reference evidence="1 2" key="1">
    <citation type="submission" date="2014-01" db="EMBL/GenBank/DDBJ databases">
        <title>Sulfitobacter sp. H3 (MCCC 1A00686) Genome Sequencing.</title>
        <authorList>
            <person name="Lai Q."/>
            <person name="Hong Z."/>
        </authorList>
    </citation>
    <scope>NUCLEOTIDE SEQUENCE [LARGE SCALE GENOMIC DNA]</scope>
    <source>
        <strain evidence="1 2">H3</strain>
    </source>
</reference>
<gene>
    <name evidence="1" type="ORF">SUH3_02420</name>
</gene>
<comment type="caution">
    <text evidence="1">The sequence shown here is derived from an EMBL/GenBank/DDBJ whole genome shotgun (WGS) entry which is preliminary data.</text>
</comment>
<evidence type="ECO:0000313" key="1">
    <source>
        <dbReference type="EMBL" id="KEJ97860.1"/>
    </source>
</evidence>
<sequence length="47" mass="5437">MTNTLSLILAAILIAWISYDVFANDSANLVFLGKELFDLIEWMAFWR</sequence>
<name>A0A073J7S7_9RHOB</name>
<keyword evidence="2" id="KW-1185">Reference proteome</keyword>
<dbReference type="AlphaFoldDB" id="A0A073J7S7"/>
<dbReference type="Proteomes" id="UP000027746">
    <property type="component" value="Unassembled WGS sequence"/>
</dbReference>
<dbReference type="GeneID" id="68870407"/>
<evidence type="ECO:0000313" key="2">
    <source>
        <dbReference type="Proteomes" id="UP000027746"/>
    </source>
</evidence>
<organism evidence="1 2">
    <name type="scientific">Pseudosulfitobacter pseudonitzschiae</name>
    <dbReference type="NCBI Taxonomy" id="1402135"/>
    <lineage>
        <taxon>Bacteria</taxon>
        <taxon>Pseudomonadati</taxon>
        <taxon>Pseudomonadota</taxon>
        <taxon>Alphaproteobacteria</taxon>
        <taxon>Rhodobacterales</taxon>
        <taxon>Roseobacteraceae</taxon>
        <taxon>Pseudosulfitobacter</taxon>
    </lineage>
</organism>
<accession>A0A073J7S7</accession>
<protein>
    <submittedName>
        <fullName evidence="1">Glyceraldehyde-3-phosphate dehydrogenase</fullName>
    </submittedName>
</protein>
<proteinExistence type="predicted"/>